<dbReference type="GO" id="GO:0042597">
    <property type="term" value="C:periplasmic space"/>
    <property type="evidence" value="ECO:0007669"/>
    <property type="project" value="InterPro"/>
</dbReference>
<sequence length="174" mass="18987">MKSKFTLAALTAFLALGLAACSHYRMDPEKQSVYILDKLKSELNLTPEQVTATSKIKDEIVAFHKANHPNQAGPMAMGGALGNAVKADQLDKTALKAQMMEHRSQMQAKHETHMDFMLTKLEEFHKILTPEQRIKLAKLIEEHHSKGGPGGRMGMGMGMGFGSGHGAGDGGCWR</sequence>
<evidence type="ECO:0000313" key="3">
    <source>
        <dbReference type="Proteomes" id="UP000178449"/>
    </source>
</evidence>
<dbReference type="EMBL" id="MFNE01000010">
    <property type="protein sequence ID" value="OGG96641.1"/>
    <property type="molecule type" value="Genomic_DNA"/>
</dbReference>
<proteinExistence type="predicted"/>
<organism evidence="2 3">
    <name type="scientific">Candidatus Lambdaproteobacteria bacterium RIFOXYD2_FULL_50_16</name>
    <dbReference type="NCBI Taxonomy" id="1817772"/>
    <lineage>
        <taxon>Bacteria</taxon>
        <taxon>Pseudomonadati</taxon>
        <taxon>Pseudomonadota</taxon>
        <taxon>Candidatus Lambdaproteobacteria</taxon>
    </lineage>
</organism>
<name>A0A1F6GEV4_9PROT</name>
<gene>
    <name evidence="2" type="ORF">A2527_03530</name>
</gene>
<dbReference type="AlphaFoldDB" id="A0A1F6GEV4"/>
<dbReference type="PROSITE" id="PS51257">
    <property type="entry name" value="PROKAR_LIPOPROTEIN"/>
    <property type="match status" value="1"/>
</dbReference>
<feature type="signal peptide" evidence="1">
    <location>
        <begin position="1"/>
        <end position="25"/>
    </location>
</feature>
<evidence type="ECO:0000313" key="2">
    <source>
        <dbReference type="EMBL" id="OGG96641.1"/>
    </source>
</evidence>
<accession>A0A1F6GEV4</accession>
<protein>
    <recommendedName>
        <fullName evidence="4">Periplasmic heavy metal sensor</fullName>
    </recommendedName>
</protein>
<dbReference type="Pfam" id="PF07813">
    <property type="entry name" value="LTXXQ"/>
    <property type="match status" value="1"/>
</dbReference>
<comment type="caution">
    <text evidence="2">The sequence shown here is derived from an EMBL/GenBank/DDBJ whole genome shotgun (WGS) entry which is preliminary data.</text>
</comment>
<keyword evidence="1" id="KW-0732">Signal</keyword>
<dbReference type="Proteomes" id="UP000178449">
    <property type="component" value="Unassembled WGS sequence"/>
</dbReference>
<dbReference type="Gene3D" id="1.20.120.1490">
    <property type="match status" value="1"/>
</dbReference>
<feature type="chain" id="PRO_5009524686" description="Periplasmic heavy metal sensor" evidence="1">
    <location>
        <begin position="26"/>
        <end position="174"/>
    </location>
</feature>
<evidence type="ECO:0008006" key="4">
    <source>
        <dbReference type="Google" id="ProtNLM"/>
    </source>
</evidence>
<evidence type="ECO:0000256" key="1">
    <source>
        <dbReference type="SAM" id="SignalP"/>
    </source>
</evidence>
<dbReference type="STRING" id="1817772.A2527_03530"/>
<dbReference type="InterPro" id="IPR012899">
    <property type="entry name" value="LTXXQ"/>
</dbReference>
<reference evidence="2 3" key="1">
    <citation type="journal article" date="2016" name="Nat. Commun.">
        <title>Thousands of microbial genomes shed light on interconnected biogeochemical processes in an aquifer system.</title>
        <authorList>
            <person name="Anantharaman K."/>
            <person name="Brown C.T."/>
            <person name="Hug L.A."/>
            <person name="Sharon I."/>
            <person name="Castelle C.J."/>
            <person name="Probst A.J."/>
            <person name="Thomas B.C."/>
            <person name="Singh A."/>
            <person name="Wilkins M.J."/>
            <person name="Karaoz U."/>
            <person name="Brodie E.L."/>
            <person name="Williams K.H."/>
            <person name="Hubbard S.S."/>
            <person name="Banfield J.F."/>
        </authorList>
    </citation>
    <scope>NUCLEOTIDE SEQUENCE [LARGE SCALE GENOMIC DNA]</scope>
</reference>